<name>A0A5C6RUP3_9BACT</name>
<keyword evidence="4" id="KW-1185">Reference proteome</keyword>
<feature type="transmembrane region" description="Helical" evidence="1">
    <location>
        <begin position="147"/>
        <end position="172"/>
    </location>
</feature>
<dbReference type="GO" id="GO:0008381">
    <property type="term" value="F:mechanosensitive monoatomic ion channel activity"/>
    <property type="evidence" value="ECO:0007669"/>
    <property type="project" value="InterPro"/>
</dbReference>
<dbReference type="EMBL" id="VOOR01000008">
    <property type="protein sequence ID" value="TXB66226.1"/>
    <property type="molecule type" value="Genomic_DNA"/>
</dbReference>
<keyword evidence="1" id="KW-1133">Transmembrane helix</keyword>
<dbReference type="PANTHER" id="PTHR30221">
    <property type="entry name" value="SMALL-CONDUCTANCE MECHANOSENSITIVE CHANNEL"/>
    <property type="match status" value="1"/>
</dbReference>
<keyword evidence="1" id="KW-0812">Transmembrane</keyword>
<dbReference type="InterPro" id="IPR006685">
    <property type="entry name" value="MscS_channel_2nd"/>
</dbReference>
<dbReference type="Pfam" id="PF05552">
    <property type="entry name" value="MS_channel_1st_1"/>
    <property type="match status" value="2"/>
</dbReference>
<feature type="transmembrane region" description="Helical" evidence="1">
    <location>
        <begin position="184"/>
        <end position="203"/>
    </location>
</feature>
<dbReference type="InterPro" id="IPR008910">
    <property type="entry name" value="MSC_TM_helix"/>
</dbReference>
<feature type="transmembrane region" description="Helical" evidence="1">
    <location>
        <begin position="12"/>
        <end position="36"/>
    </location>
</feature>
<dbReference type="InterPro" id="IPR045275">
    <property type="entry name" value="MscS_archaea/bacteria_type"/>
</dbReference>
<protein>
    <submittedName>
        <fullName evidence="3">Mechanosensitive ion channel</fullName>
    </submittedName>
</protein>
<dbReference type="OrthoDB" id="1493289at2"/>
<feature type="transmembrane region" description="Helical" evidence="1">
    <location>
        <begin position="82"/>
        <end position="105"/>
    </location>
</feature>
<dbReference type="RefSeq" id="WP_147166395.1">
    <property type="nucleotide sequence ID" value="NZ_VOOR01000008.1"/>
</dbReference>
<gene>
    <name evidence="3" type="ORF">FRY97_05270</name>
</gene>
<feature type="transmembrane region" description="Helical" evidence="1">
    <location>
        <begin position="111"/>
        <end position="135"/>
    </location>
</feature>
<evidence type="ECO:0000259" key="2">
    <source>
        <dbReference type="Pfam" id="PF00924"/>
    </source>
</evidence>
<dbReference type="PANTHER" id="PTHR30221:SF1">
    <property type="entry name" value="SMALL-CONDUCTANCE MECHANOSENSITIVE CHANNEL"/>
    <property type="match status" value="1"/>
</dbReference>
<comment type="caution">
    <text evidence="3">The sequence shown here is derived from an EMBL/GenBank/DDBJ whole genome shotgun (WGS) entry which is preliminary data.</text>
</comment>
<dbReference type="Gene3D" id="1.10.287.1260">
    <property type="match status" value="2"/>
</dbReference>
<dbReference type="AlphaFoldDB" id="A0A5C6RUP3"/>
<feature type="domain" description="Mechanosensitive ion channel MscS" evidence="2">
    <location>
        <begin position="206"/>
        <end position="266"/>
    </location>
</feature>
<proteinExistence type="predicted"/>
<accession>A0A5C6RUP3</accession>
<reference evidence="3 4" key="1">
    <citation type="submission" date="2019-08" db="EMBL/GenBank/DDBJ databases">
        <title>Genome of Phaeodactylibacter luteus.</title>
        <authorList>
            <person name="Bowman J.P."/>
        </authorList>
    </citation>
    <scope>NUCLEOTIDE SEQUENCE [LARGE SCALE GENOMIC DNA]</scope>
    <source>
        <strain evidence="3 4">KCTC 42180</strain>
    </source>
</reference>
<evidence type="ECO:0000313" key="3">
    <source>
        <dbReference type="EMBL" id="TXB66226.1"/>
    </source>
</evidence>
<sequence length="269" mass="29188">MELNLWNVLEELLSGFAAVIPNLLGAFAILIIGLIISKIASKFVRRILVAVGADKLAERLNEIEMVHKSKIKLVPSAFLSKIVYYFLLFIFIVAATDVLNMQVISTLMGDILNYVPVIISAMVVLVIGLLISDFLKNIVKTTCESLAIPAAGLIANIVFYFLFLNVAMIALSQAKIDTEFIQDNLSIILAGIVFAFAIGYGFASRNIVANFLASFYNKGKVKVGDRVEIDGVSGKVVGMDSSSMTLQAEGKKILVPLSKLTSEHITIIG</sequence>
<keyword evidence="1" id="KW-0472">Membrane</keyword>
<evidence type="ECO:0000256" key="1">
    <source>
        <dbReference type="SAM" id="Phobius"/>
    </source>
</evidence>
<dbReference type="Proteomes" id="UP000321580">
    <property type="component" value="Unassembled WGS sequence"/>
</dbReference>
<dbReference type="InterPro" id="IPR023408">
    <property type="entry name" value="MscS_beta-dom_sf"/>
</dbReference>
<evidence type="ECO:0000313" key="4">
    <source>
        <dbReference type="Proteomes" id="UP000321580"/>
    </source>
</evidence>
<dbReference type="Gene3D" id="2.30.30.60">
    <property type="match status" value="1"/>
</dbReference>
<organism evidence="3 4">
    <name type="scientific">Phaeodactylibacter luteus</name>
    <dbReference type="NCBI Taxonomy" id="1564516"/>
    <lineage>
        <taxon>Bacteria</taxon>
        <taxon>Pseudomonadati</taxon>
        <taxon>Bacteroidota</taxon>
        <taxon>Saprospiria</taxon>
        <taxon>Saprospirales</taxon>
        <taxon>Haliscomenobacteraceae</taxon>
        <taxon>Phaeodactylibacter</taxon>
    </lineage>
</organism>
<dbReference type="Pfam" id="PF00924">
    <property type="entry name" value="MS_channel_2nd"/>
    <property type="match status" value="1"/>
</dbReference>
<dbReference type="GO" id="GO:0016020">
    <property type="term" value="C:membrane"/>
    <property type="evidence" value="ECO:0007669"/>
    <property type="project" value="InterPro"/>
</dbReference>